<dbReference type="PANTHER" id="PTHR12714:SF9">
    <property type="entry name" value="PROTEIN-S-ISOPRENYLCYSTEINE O-METHYLTRANSFERASE"/>
    <property type="match status" value="1"/>
</dbReference>
<dbReference type="Gene3D" id="1.20.120.1630">
    <property type="match status" value="1"/>
</dbReference>
<accession>A0A165Q1T1</accession>
<organism evidence="7 8">
    <name type="scientific">Neolentinus lepideus HHB14362 ss-1</name>
    <dbReference type="NCBI Taxonomy" id="1314782"/>
    <lineage>
        <taxon>Eukaryota</taxon>
        <taxon>Fungi</taxon>
        <taxon>Dikarya</taxon>
        <taxon>Basidiomycota</taxon>
        <taxon>Agaricomycotina</taxon>
        <taxon>Agaricomycetes</taxon>
        <taxon>Gloeophyllales</taxon>
        <taxon>Gloeophyllaceae</taxon>
        <taxon>Neolentinus</taxon>
    </lineage>
</organism>
<proteinExistence type="inferred from homology"/>
<keyword evidence="5" id="KW-0489">Methyltransferase</keyword>
<comment type="catalytic activity">
    <reaction evidence="5">
        <text>[protein]-C-terminal S-[(2E,6E)-farnesyl]-L-cysteine + S-adenosyl-L-methionine = [protein]-C-terminal S-[(2E,6E)-farnesyl]-L-cysteine methyl ester + S-adenosyl-L-homocysteine</text>
        <dbReference type="Rhea" id="RHEA:21672"/>
        <dbReference type="Rhea" id="RHEA-COMP:12125"/>
        <dbReference type="Rhea" id="RHEA-COMP:12126"/>
        <dbReference type="ChEBI" id="CHEBI:57856"/>
        <dbReference type="ChEBI" id="CHEBI:59789"/>
        <dbReference type="ChEBI" id="CHEBI:90510"/>
        <dbReference type="ChEBI" id="CHEBI:90511"/>
        <dbReference type="EC" id="2.1.1.100"/>
    </reaction>
</comment>
<keyword evidence="6" id="KW-0732">Signal</keyword>
<evidence type="ECO:0000256" key="1">
    <source>
        <dbReference type="ARBA" id="ARBA00004141"/>
    </source>
</evidence>
<reference evidence="7 8" key="1">
    <citation type="journal article" date="2016" name="Mol. Biol. Evol.">
        <title>Comparative Genomics of Early-Diverging Mushroom-Forming Fungi Provides Insights into the Origins of Lignocellulose Decay Capabilities.</title>
        <authorList>
            <person name="Nagy L.G."/>
            <person name="Riley R."/>
            <person name="Tritt A."/>
            <person name="Adam C."/>
            <person name="Daum C."/>
            <person name="Floudas D."/>
            <person name="Sun H."/>
            <person name="Yadav J.S."/>
            <person name="Pangilinan J."/>
            <person name="Larsson K.H."/>
            <person name="Matsuura K."/>
            <person name="Barry K."/>
            <person name="Labutti K."/>
            <person name="Kuo R."/>
            <person name="Ohm R.A."/>
            <person name="Bhattacharya S.S."/>
            <person name="Shirouzu T."/>
            <person name="Yoshinaga Y."/>
            <person name="Martin F.M."/>
            <person name="Grigoriev I.V."/>
            <person name="Hibbett D.S."/>
        </authorList>
    </citation>
    <scope>NUCLEOTIDE SEQUENCE [LARGE SCALE GENOMIC DNA]</scope>
    <source>
        <strain evidence="7 8">HHB14362 ss-1</strain>
    </source>
</reference>
<evidence type="ECO:0000313" key="7">
    <source>
        <dbReference type="EMBL" id="KZT21800.1"/>
    </source>
</evidence>
<dbReference type="OrthoDB" id="422086at2759"/>
<dbReference type="PROSITE" id="PS51257">
    <property type="entry name" value="PROKAR_LIPOPROTEIN"/>
    <property type="match status" value="1"/>
</dbReference>
<comment type="similarity">
    <text evidence="5">Belongs to the class VI-like SAM-binding methyltransferase superfamily. Isoprenylcysteine carboxyl methyltransferase family.</text>
</comment>
<keyword evidence="5" id="KW-0808">Transferase</keyword>
<protein>
    <recommendedName>
        <fullName evidence="5">Protein-S-isoprenylcysteine O-methyltransferase</fullName>
        <ecNumber evidence="5">2.1.1.100</ecNumber>
    </recommendedName>
</protein>
<evidence type="ECO:0000256" key="6">
    <source>
        <dbReference type="SAM" id="SignalP"/>
    </source>
</evidence>
<evidence type="ECO:0000256" key="2">
    <source>
        <dbReference type="ARBA" id="ARBA00022692"/>
    </source>
</evidence>
<dbReference type="PANTHER" id="PTHR12714">
    <property type="entry name" value="PROTEIN-S ISOPRENYLCYSTEINE O-METHYLTRANSFERASE"/>
    <property type="match status" value="1"/>
</dbReference>
<evidence type="ECO:0000313" key="8">
    <source>
        <dbReference type="Proteomes" id="UP000076761"/>
    </source>
</evidence>
<evidence type="ECO:0000256" key="4">
    <source>
        <dbReference type="ARBA" id="ARBA00023136"/>
    </source>
</evidence>
<name>A0A165Q1T1_9AGAM</name>
<dbReference type="GO" id="GO:0004671">
    <property type="term" value="F:protein C-terminal S-isoprenylcysteine carboxyl O-methyltransferase activity"/>
    <property type="evidence" value="ECO:0007669"/>
    <property type="project" value="UniProtKB-EC"/>
</dbReference>
<keyword evidence="5" id="KW-0949">S-adenosyl-L-methionine</keyword>
<evidence type="ECO:0000256" key="5">
    <source>
        <dbReference type="RuleBase" id="RU362022"/>
    </source>
</evidence>
<dbReference type="AlphaFoldDB" id="A0A165Q1T1"/>
<dbReference type="Pfam" id="PF04140">
    <property type="entry name" value="ICMT"/>
    <property type="match status" value="1"/>
</dbReference>
<dbReference type="EMBL" id="KV425603">
    <property type="protein sequence ID" value="KZT21800.1"/>
    <property type="molecule type" value="Genomic_DNA"/>
</dbReference>
<dbReference type="EC" id="2.1.1.100" evidence="5"/>
<comment type="subcellular location">
    <subcellularLocation>
        <location evidence="5">Endoplasmic reticulum membrane</location>
        <topology evidence="5">Multi-pass membrane protein</topology>
    </subcellularLocation>
    <subcellularLocation>
        <location evidence="1">Membrane</location>
        <topology evidence="1">Multi-pass membrane protein</topology>
    </subcellularLocation>
</comment>
<dbReference type="GO" id="GO:0005789">
    <property type="term" value="C:endoplasmic reticulum membrane"/>
    <property type="evidence" value="ECO:0007669"/>
    <property type="project" value="UniProtKB-SubCell"/>
</dbReference>
<feature type="chain" id="PRO_5007864472" description="Protein-S-isoprenylcysteine O-methyltransferase" evidence="6">
    <location>
        <begin position="20"/>
        <end position="238"/>
    </location>
</feature>
<evidence type="ECO:0000256" key="3">
    <source>
        <dbReference type="ARBA" id="ARBA00022989"/>
    </source>
</evidence>
<feature type="signal peptide" evidence="6">
    <location>
        <begin position="1"/>
        <end position="19"/>
    </location>
</feature>
<keyword evidence="3" id="KW-1133">Transmembrane helix</keyword>
<dbReference type="InParanoid" id="A0A165Q1T1"/>
<sequence>MSLVRAPLTLLATYGIAYACTPPTTSASEDERKGFSEKPKLGRLPVRLWALSLKAIWWINGIAETAVIVGLNFPKPPLTDHLIDALAGSARAAASIQVNPTFLVGAAMASLGGYIRHRCYVTLGRFFTYELAIRKEHSLVTEGPYSIVRHPGYTGLLMAFVGFHICAFGPGSFLRQSGILDTDTGKAIAGAAALHASFFIPFFLRRTILEDDALRREFKEQWDRWAQKVPYRLLPGVF</sequence>
<dbReference type="InterPro" id="IPR007269">
    <property type="entry name" value="ICMT_MeTrfase"/>
</dbReference>
<dbReference type="Proteomes" id="UP000076761">
    <property type="component" value="Unassembled WGS sequence"/>
</dbReference>
<gene>
    <name evidence="7" type="ORF">NEOLEDRAFT_1181470</name>
</gene>
<dbReference type="GO" id="GO:0032259">
    <property type="term" value="P:methylation"/>
    <property type="evidence" value="ECO:0007669"/>
    <property type="project" value="UniProtKB-KW"/>
</dbReference>
<keyword evidence="5" id="KW-0256">Endoplasmic reticulum</keyword>
<keyword evidence="8" id="KW-1185">Reference proteome</keyword>
<dbReference type="STRING" id="1314782.A0A165Q1T1"/>
<keyword evidence="2" id="KW-0812">Transmembrane</keyword>
<keyword evidence="4" id="KW-0472">Membrane</keyword>